<feature type="domain" description="N-acetyltransferase" evidence="3">
    <location>
        <begin position="8"/>
        <end position="159"/>
    </location>
</feature>
<name>A0A923IAJ8_9BURK</name>
<protein>
    <submittedName>
        <fullName evidence="4">GNAT family N-acetyltransferase</fullName>
    </submittedName>
</protein>
<dbReference type="Proteomes" id="UP000612361">
    <property type="component" value="Unassembled WGS sequence"/>
</dbReference>
<dbReference type="SUPFAM" id="SSF55729">
    <property type="entry name" value="Acyl-CoA N-acyltransferases (Nat)"/>
    <property type="match status" value="1"/>
</dbReference>
<reference evidence="4" key="1">
    <citation type="submission" date="2020-08" db="EMBL/GenBank/DDBJ databases">
        <title>Novel species isolated from subtropical streams in China.</title>
        <authorList>
            <person name="Lu H."/>
        </authorList>
    </citation>
    <scope>NUCLEOTIDE SEQUENCE</scope>
    <source>
        <strain evidence="4">CY7W</strain>
    </source>
</reference>
<proteinExistence type="predicted"/>
<keyword evidence="2" id="KW-0012">Acyltransferase</keyword>
<dbReference type="EMBL" id="JACOGG010000016">
    <property type="protein sequence ID" value="MBC3936568.1"/>
    <property type="molecule type" value="Genomic_DNA"/>
</dbReference>
<dbReference type="RefSeq" id="WP_186882107.1">
    <property type="nucleotide sequence ID" value="NZ_JACOGG010000016.1"/>
</dbReference>
<dbReference type="PANTHER" id="PTHR43877:SF2">
    <property type="entry name" value="AMINOALKYLPHOSPHONATE N-ACETYLTRANSFERASE-RELATED"/>
    <property type="match status" value="1"/>
</dbReference>
<dbReference type="CDD" id="cd04301">
    <property type="entry name" value="NAT_SF"/>
    <property type="match status" value="1"/>
</dbReference>
<evidence type="ECO:0000313" key="5">
    <source>
        <dbReference type="Proteomes" id="UP000612361"/>
    </source>
</evidence>
<dbReference type="AlphaFoldDB" id="A0A923IAJ8"/>
<dbReference type="GO" id="GO:0016747">
    <property type="term" value="F:acyltransferase activity, transferring groups other than amino-acyl groups"/>
    <property type="evidence" value="ECO:0007669"/>
    <property type="project" value="InterPro"/>
</dbReference>
<evidence type="ECO:0000256" key="1">
    <source>
        <dbReference type="ARBA" id="ARBA00022679"/>
    </source>
</evidence>
<evidence type="ECO:0000259" key="3">
    <source>
        <dbReference type="PROSITE" id="PS51186"/>
    </source>
</evidence>
<dbReference type="InterPro" id="IPR000182">
    <property type="entry name" value="GNAT_dom"/>
</dbReference>
<dbReference type="Gene3D" id="3.40.630.30">
    <property type="match status" value="1"/>
</dbReference>
<gene>
    <name evidence="4" type="ORF">H8K47_14470</name>
</gene>
<keyword evidence="5" id="KW-1185">Reference proteome</keyword>
<organism evidence="4 5">
    <name type="scientific">Undibacterium rugosum</name>
    <dbReference type="NCBI Taxonomy" id="2762291"/>
    <lineage>
        <taxon>Bacteria</taxon>
        <taxon>Pseudomonadati</taxon>
        <taxon>Pseudomonadota</taxon>
        <taxon>Betaproteobacteria</taxon>
        <taxon>Burkholderiales</taxon>
        <taxon>Oxalobacteraceae</taxon>
        <taxon>Undibacterium</taxon>
    </lineage>
</organism>
<evidence type="ECO:0000313" key="4">
    <source>
        <dbReference type="EMBL" id="MBC3936568.1"/>
    </source>
</evidence>
<dbReference type="PANTHER" id="PTHR43877">
    <property type="entry name" value="AMINOALKYLPHOSPHONATE N-ACETYLTRANSFERASE-RELATED-RELATED"/>
    <property type="match status" value="1"/>
</dbReference>
<dbReference type="Pfam" id="PF00583">
    <property type="entry name" value="Acetyltransf_1"/>
    <property type="match status" value="1"/>
</dbReference>
<sequence>MNSDVPALLCRRARQSDLPGLLALIADDVLGKNRDHGDPDQACYVQAFQAIDQDANQLLLVAELQGQEGEVIAMLQLTFIPGLSRRGAWRALIESVRVSSALRGQGIGRWLMQQAITQARERGCRLVQLTSDKQRQEAHRFYGSLGFVASHKGFKLALS</sequence>
<dbReference type="InterPro" id="IPR050832">
    <property type="entry name" value="Bact_Acetyltransf"/>
</dbReference>
<accession>A0A923IAJ8</accession>
<dbReference type="InterPro" id="IPR016181">
    <property type="entry name" value="Acyl_CoA_acyltransferase"/>
</dbReference>
<dbReference type="PROSITE" id="PS51186">
    <property type="entry name" value="GNAT"/>
    <property type="match status" value="1"/>
</dbReference>
<comment type="caution">
    <text evidence="4">The sequence shown here is derived from an EMBL/GenBank/DDBJ whole genome shotgun (WGS) entry which is preliminary data.</text>
</comment>
<evidence type="ECO:0000256" key="2">
    <source>
        <dbReference type="ARBA" id="ARBA00023315"/>
    </source>
</evidence>
<keyword evidence="1" id="KW-0808">Transferase</keyword>